<evidence type="ECO:0000256" key="6">
    <source>
        <dbReference type="ARBA" id="ARBA00023235"/>
    </source>
</evidence>
<keyword evidence="5 8" id="KW-0457">Lysine biosynthesis</keyword>
<keyword evidence="12" id="KW-1185">Reference proteome</keyword>
<comment type="subcellular location">
    <subcellularLocation>
        <location evidence="8">Cytoplasm</location>
    </subcellularLocation>
</comment>
<evidence type="ECO:0000256" key="5">
    <source>
        <dbReference type="ARBA" id="ARBA00023154"/>
    </source>
</evidence>
<dbReference type="STRING" id="326424.FRAAL5707"/>
<dbReference type="HOGENOM" id="CLU_053306_4_0_11"/>
<keyword evidence="6 8" id="KW-0413">Isomerase</keyword>
<proteinExistence type="inferred from homology"/>
<dbReference type="PANTHER" id="PTHR31689">
    <property type="entry name" value="DIAMINOPIMELATE EPIMERASE, CHLOROPLASTIC"/>
    <property type="match status" value="1"/>
</dbReference>
<feature type="active site" evidence="9">
    <location>
        <position position="87"/>
    </location>
</feature>
<dbReference type="GO" id="GO:0005829">
    <property type="term" value="C:cytosol"/>
    <property type="evidence" value="ECO:0007669"/>
    <property type="project" value="TreeGrafter"/>
</dbReference>
<dbReference type="UniPathway" id="UPA00034">
    <property type="reaction ID" value="UER00025"/>
</dbReference>
<feature type="binding site" evidence="8">
    <location>
        <begin position="214"/>
        <end position="215"/>
    </location>
    <ligand>
        <name>substrate</name>
    </ligand>
</feature>
<evidence type="ECO:0000256" key="3">
    <source>
        <dbReference type="ARBA" id="ARBA00013080"/>
    </source>
</evidence>
<name>Q0RDX7_FRAAA</name>
<dbReference type="AlphaFoldDB" id="Q0RDX7"/>
<evidence type="ECO:0000313" key="11">
    <source>
        <dbReference type="EMBL" id="CAJ64339.1"/>
    </source>
</evidence>
<evidence type="ECO:0000256" key="4">
    <source>
        <dbReference type="ARBA" id="ARBA00022605"/>
    </source>
</evidence>
<dbReference type="GO" id="GO:0008837">
    <property type="term" value="F:diaminopimelate epimerase activity"/>
    <property type="evidence" value="ECO:0007669"/>
    <property type="project" value="UniProtKB-UniRule"/>
</dbReference>
<comment type="function">
    <text evidence="8">Catalyzes the stereoinversion of LL-2,6-diaminopimelate (L,L-DAP) to meso-diaminopimelate (meso-DAP), a precursor of L-lysine and an essential component of the bacterial peptidoglycan.</text>
</comment>
<reference evidence="11 12" key="1">
    <citation type="journal article" date="2007" name="Genome Res.">
        <title>Genome characteristics of facultatively symbiotic Frankia sp. strains reflect host range and host plant biogeography.</title>
        <authorList>
            <person name="Normand P."/>
            <person name="Lapierre P."/>
            <person name="Tisa L.S."/>
            <person name="Gogarten J.P."/>
            <person name="Alloisio N."/>
            <person name="Bagnarol E."/>
            <person name="Bassi C.A."/>
            <person name="Berry A.M."/>
            <person name="Bickhart D.M."/>
            <person name="Choisne N."/>
            <person name="Couloux A."/>
            <person name="Cournoyer B."/>
            <person name="Cruveiller S."/>
            <person name="Daubin V."/>
            <person name="Demange N."/>
            <person name="Francino M.P."/>
            <person name="Goltsman E."/>
            <person name="Huang Y."/>
            <person name="Kopp O.R."/>
            <person name="Labarre L."/>
            <person name="Lapidus A."/>
            <person name="Lavire C."/>
            <person name="Marechal J."/>
            <person name="Martinez M."/>
            <person name="Mastronunzio J.E."/>
            <person name="Mullin B.C."/>
            <person name="Niemann J."/>
            <person name="Pujic P."/>
            <person name="Rawnsley T."/>
            <person name="Rouy Z."/>
            <person name="Schenowitz C."/>
            <person name="Sellstedt A."/>
            <person name="Tavares F."/>
            <person name="Tomkins J.P."/>
            <person name="Vallenet D."/>
            <person name="Valverde C."/>
            <person name="Wall L.G."/>
            <person name="Wang Y."/>
            <person name="Medigue C."/>
            <person name="Benson D.R."/>
        </authorList>
    </citation>
    <scope>NUCLEOTIDE SEQUENCE [LARGE SCALE GENOMIC DNA]</scope>
    <source>
        <strain evidence="12">DSM 45986 / CECT 9034 / ACN14a</strain>
    </source>
</reference>
<dbReference type="Proteomes" id="UP000000657">
    <property type="component" value="Chromosome"/>
</dbReference>
<feature type="active site" description="Proton acceptor" evidence="8">
    <location>
        <position position="223"/>
    </location>
</feature>
<dbReference type="InterPro" id="IPR018510">
    <property type="entry name" value="DAP_epimerase_AS"/>
</dbReference>
<dbReference type="NCBIfam" id="TIGR00652">
    <property type="entry name" value="DapF"/>
    <property type="match status" value="1"/>
</dbReference>
<dbReference type="HAMAP" id="MF_00197">
    <property type="entry name" value="DAP_epimerase"/>
    <property type="match status" value="1"/>
</dbReference>
<dbReference type="GO" id="GO:0009089">
    <property type="term" value="P:lysine biosynthetic process via diaminopimelate"/>
    <property type="evidence" value="ECO:0007669"/>
    <property type="project" value="UniProtKB-UniRule"/>
</dbReference>
<dbReference type="Pfam" id="PF01678">
    <property type="entry name" value="DAP_epimerase"/>
    <property type="match status" value="2"/>
</dbReference>
<evidence type="ECO:0000313" key="12">
    <source>
        <dbReference type="Proteomes" id="UP000000657"/>
    </source>
</evidence>
<evidence type="ECO:0000256" key="10">
    <source>
        <dbReference type="SAM" id="MobiDB-lite"/>
    </source>
</evidence>
<dbReference type="RefSeq" id="WP_011606781.1">
    <property type="nucleotide sequence ID" value="NC_008278.1"/>
</dbReference>
<evidence type="ECO:0000256" key="2">
    <source>
        <dbReference type="ARBA" id="ARBA00010219"/>
    </source>
</evidence>
<dbReference type="SUPFAM" id="SSF54506">
    <property type="entry name" value="Diaminopimelate epimerase-like"/>
    <property type="match status" value="2"/>
</dbReference>
<evidence type="ECO:0000256" key="1">
    <source>
        <dbReference type="ARBA" id="ARBA00005196"/>
    </source>
</evidence>
<dbReference type="InterPro" id="IPR001653">
    <property type="entry name" value="DAP_epimerase_DapF"/>
</dbReference>
<comment type="subunit">
    <text evidence="8">Homodimer.</text>
</comment>
<dbReference type="OrthoDB" id="9805408at2"/>
<feature type="active site" description="Proton donor" evidence="8">
    <location>
        <position position="87"/>
    </location>
</feature>
<keyword evidence="4 8" id="KW-0028">Amino-acid biosynthesis</keyword>
<dbReference type="eggNOG" id="COG0253">
    <property type="taxonomic scope" value="Bacteria"/>
</dbReference>
<comment type="pathway">
    <text evidence="1 8">Amino-acid biosynthesis; L-lysine biosynthesis via DAP pathway; DL-2,6-diaminopimelate from LL-2,6-diaminopimelate: step 1/1.</text>
</comment>
<gene>
    <name evidence="8 11" type="primary">dapF</name>
    <name evidence="11" type="ordered locus">FRAAL5707</name>
</gene>
<evidence type="ECO:0000256" key="9">
    <source>
        <dbReference type="PROSITE-ProRule" id="PRU10125"/>
    </source>
</evidence>
<evidence type="ECO:0000256" key="8">
    <source>
        <dbReference type="HAMAP-Rule" id="MF_00197"/>
    </source>
</evidence>
<feature type="binding site" evidence="8">
    <location>
        <position position="197"/>
    </location>
    <ligand>
        <name>substrate</name>
    </ligand>
</feature>
<feature type="site" description="Could be important to modulate the pK values of the two catalytic cysteine residues" evidence="8">
    <location>
        <position position="214"/>
    </location>
</feature>
<comment type="caution">
    <text evidence="8">Lacks conserved residue(s) required for the propagation of feature annotation.</text>
</comment>
<feature type="binding site" evidence="8">
    <location>
        <position position="17"/>
    </location>
    <ligand>
        <name>substrate</name>
    </ligand>
</feature>
<dbReference type="KEGG" id="fal:FRAAL5707"/>
<feature type="binding site" evidence="8">
    <location>
        <begin position="88"/>
        <end position="89"/>
    </location>
    <ligand>
        <name>substrate</name>
    </ligand>
</feature>
<dbReference type="Gene3D" id="3.10.310.10">
    <property type="entry name" value="Diaminopimelate Epimerase, Chain A, domain 1"/>
    <property type="match status" value="2"/>
</dbReference>
<evidence type="ECO:0000256" key="7">
    <source>
        <dbReference type="ARBA" id="ARBA00051712"/>
    </source>
</evidence>
<dbReference type="PANTHER" id="PTHR31689:SF0">
    <property type="entry name" value="DIAMINOPIMELATE EPIMERASE"/>
    <property type="match status" value="1"/>
</dbReference>
<dbReference type="EMBL" id="CT573213">
    <property type="protein sequence ID" value="CAJ64339.1"/>
    <property type="molecule type" value="Genomic_DNA"/>
</dbReference>
<keyword evidence="8" id="KW-0963">Cytoplasm</keyword>
<accession>Q0RDX7</accession>
<dbReference type="EC" id="5.1.1.7" evidence="3 8"/>
<comment type="similarity">
    <text evidence="2 8">Belongs to the diaminopimelate epimerase family.</text>
</comment>
<feature type="region of interest" description="Disordered" evidence="10">
    <location>
        <begin position="242"/>
        <end position="275"/>
    </location>
</feature>
<feature type="site" description="Could be important to modulate the pK values of the two catalytic cysteine residues" evidence="8">
    <location>
        <position position="163"/>
    </location>
</feature>
<dbReference type="PROSITE" id="PS01326">
    <property type="entry name" value="DAP_EPIMERASE"/>
    <property type="match status" value="1"/>
</dbReference>
<organism evidence="11 12">
    <name type="scientific">Frankia alni (strain DSM 45986 / CECT 9034 / ACN14a)</name>
    <dbReference type="NCBI Taxonomy" id="326424"/>
    <lineage>
        <taxon>Bacteria</taxon>
        <taxon>Bacillati</taxon>
        <taxon>Actinomycetota</taxon>
        <taxon>Actinomycetes</taxon>
        <taxon>Frankiales</taxon>
        <taxon>Frankiaceae</taxon>
        <taxon>Frankia</taxon>
    </lineage>
</organism>
<feature type="binding site" evidence="8">
    <location>
        <position position="78"/>
    </location>
    <ligand>
        <name>substrate</name>
    </ligand>
</feature>
<sequence>MRDDRELRFVKGHGTGNDFVVLPDPDGDLELTADLVRALCDRRTGVGADGVLRVVLSAAVPEVAPLAGAARWFMDYRNADGSVAEMCGNGARVFARYLVAAGYAQPGRFTIATRAGLRLVEVPAAGDVTVDMGPPRLSAGAGSAVTVAERDFTAVGVSMGNPHAVCFADDLDVPALRDLDLTRPPAFSPVDFPDGVNVEIVVERPGGVAMRVYERGVGETASCGTGACAVAVAWAARQGLRPTPGSALASEPAPDAEPGQSAAAGVRPSAVSGVRHGAGAAPSAVEVEVEVDVPGGGLVVVWRPGTVLLRGPAELVYDGVLRPASLGPATLGPADPGGQGAAASADVAGVADATEILAAAGLPGSSGR</sequence>
<protein>
    <recommendedName>
        <fullName evidence="3 8">Diaminopimelate epimerase</fullName>
        <shortName evidence="8">DAP epimerase</shortName>
        <ecNumber evidence="3 8">5.1.1.7</ecNumber>
    </recommendedName>
    <alternativeName>
        <fullName evidence="8">PLP-independent amino acid racemase</fullName>
    </alternativeName>
</protein>
<feature type="binding site" evidence="8">
    <location>
        <position position="161"/>
    </location>
    <ligand>
        <name>substrate</name>
    </ligand>
</feature>
<feature type="binding site" evidence="8">
    <location>
        <begin position="224"/>
        <end position="225"/>
    </location>
    <ligand>
        <name>substrate</name>
    </ligand>
</feature>
<comment type="catalytic activity">
    <reaction evidence="7 8">
        <text>(2S,6S)-2,6-diaminopimelate = meso-2,6-diaminopimelate</text>
        <dbReference type="Rhea" id="RHEA:15393"/>
        <dbReference type="ChEBI" id="CHEBI:57609"/>
        <dbReference type="ChEBI" id="CHEBI:57791"/>
        <dbReference type="EC" id="5.1.1.7"/>
    </reaction>
</comment>